<keyword evidence="4" id="KW-0472">Membrane</keyword>
<dbReference type="HOGENOM" id="CLU_030717_1_0_10"/>
<evidence type="ECO:0000256" key="1">
    <source>
        <dbReference type="ARBA" id="ARBA00022741"/>
    </source>
</evidence>
<dbReference type="InterPro" id="IPR045076">
    <property type="entry name" value="MutS"/>
</dbReference>
<dbReference type="KEGG" id="dfe:Dfer_0706"/>
<accession>C6W1B1</accession>
<dbReference type="RefSeq" id="WP_015810225.1">
    <property type="nucleotide sequence ID" value="NC_013037.1"/>
</dbReference>
<dbReference type="GO" id="GO:0030983">
    <property type="term" value="F:mismatched DNA binding"/>
    <property type="evidence" value="ECO:0007669"/>
    <property type="project" value="InterPro"/>
</dbReference>
<keyword evidence="4" id="KW-0812">Transmembrane</keyword>
<organism evidence="6 7">
    <name type="scientific">Dyadobacter fermentans (strain ATCC 700827 / DSM 18053 / CIP 107007 / KCTC 52180 / NS114)</name>
    <dbReference type="NCBI Taxonomy" id="471854"/>
    <lineage>
        <taxon>Bacteria</taxon>
        <taxon>Pseudomonadati</taxon>
        <taxon>Bacteroidota</taxon>
        <taxon>Cytophagia</taxon>
        <taxon>Cytophagales</taxon>
        <taxon>Spirosomataceae</taxon>
        <taxon>Dyadobacter</taxon>
    </lineage>
</organism>
<dbReference type="GO" id="GO:0005524">
    <property type="term" value="F:ATP binding"/>
    <property type="evidence" value="ECO:0007669"/>
    <property type="project" value="UniProtKB-KW"/>
</dbReference>
<feature type="transmembrane region" description="Helical" evidence="4">
    <location>
        <begin position="56"/>
        <end position="81"/>
    </location>
</feature>
<dbReference type="eggNOG" id="COG0249">
    <property type="taxonomic scope" value="Bacteria"/>
</dbReference>
<dbReference type="GO" id="GO:0140664">
    <property type="term" value="F:ATP-dependent DNA damage sensor activity"/>
    <property type="evidence" value="ECO:0007669"/>
    <property type="project" value="InterPro"/>
</dbReference>
<evidence type="ECO:0000256" key="2">
    <source>
        <dbReference type="ARBA" id="ARBA00022840"/>
    </source>
</evidence>
<dbReference type="GO" id="GO:0006298">
    <property type="term" value="P:mismatch repair"/>
    <property type="evidence" value="ECO:0007669"/>
    <property type="project" value="InterPro"/>
</dbReference>
<dbReference type="PANTHER" id="PTHR11361:SF152">
    <property type="entry name" value="DNA MISMATCH REPAIR PROTEIN"/>
    <property type="match status" value="1"/>
</dbReference>
<dbReference type="AlphaFoldDB" id="C6W1B1"/>
<protein>
    <submittedName>
        <fullName evidence="6">DNA mismatch repair protein MutS domain protein</fullName>
    </submittedName>
</protein>
<feature type="domain" description="DNA mismatch repair proteins mutS family" evidence="5">
    <location>
        <begin position="248"/>
        <end position="433"/>
    </location>
</feature>
<evidence type="ECO:0000259" key="5">
    <source>
        <dbReference type="SMART" id="SM00534"/>
    </source>
</evidence>
<name>C6W1B1_DYAFD</name>
<keyword evidence="4" id="KW-1133">Transmembrane helix</keyword>
<dbReference type="SMART" id="SM00534">
    <property type="entry name" value="MUTSac"/>
    <property type="match status" value="1"/>
</dbReference>
<evidence type="ECO:0000313" key="6">
    <source>
        <dbReference type="EMBL" id="ACT91968.1"/>
    </source>
</evidence>
<gene>
    <name evidence="6" type="ordered locus">Dfer_0706</name>
</gene>
<dbReference type="STRING" id="471854.Dfer_0706"/>
<reference evidence="6 7" key="1">
    <citation type="journal article" date="2009" name="Stand. Genomic Sci.">
        <title>Complete genome sequence of Dyadobacter fermentans type strain (NS114).</title>
        <authorList>
            <person name="Lang E."/>
            <person name="Lapidus A."/>
            <person name="Chertkov O."/>
            <person name="Brettin T."/>
            <person name="Detter J.C."/>
            <person name="Han C."/>
            <person name="Copeland A."/>
            <person name="Glavina Del Rio T."/>
            <person name="Nolan M."/>
            <person name="Chen F."/>
            <person name="Lucas S."/>
            <person name="Tice H."/>
            <person name="Cheng J.F."/>
            <person name="Land M."/>
            <person name="Hauser L."/>
            <person name="Chang Y.J."/>
            <person name="Jeffries C.D."/>
            <person name="Kopitz M."/>
            <person name="Bruce D."/>
            <person name="Goodwin L."/>
            <person name="Pitluck S."/>
            <person name="Ovchinnikova G."/>
            <person name="Pati A."/>
            <person name="Ivanova N."/>
            <person name="Mavrommatis K."/>
            <person name="Chen A."/>
            <person name="Palaniappan K."/>
            <person name="Chain P."/>
            <person name="Bristow J."/>
            <person name="Eisen J.A."/>
            <person name="Markowitz V."/>
            <person name="Hugenholtz P."/>
            <person name="Goker M."/>
            <person name="Rohde M."/>
            <person name="Kyrpides N.C."/>
            <person name="Klenk H.P."/>
        </authorList>
    </citation>
    <scope>NUCLEOTIDE SEQUENCE [LARGE SCALE GENOMIC DNA]</scope>
    <source>
        <strain evidence="7">ATCC 700827 / DSM 18053 / CIP 107007 / KCTC 52180 / NS114</strain>
    </source>
</reference>
<dbReference type="GO" id="GO:0005829">
    <property type="term" value="C:cytosol"/>
    <property type="evidence" value="ECO:0007669"/>
    <property type="project" value="TreeGrafter"/>
</dbReference>
<dbReference type="InterPro" id="IPR027417">
    <property type="entry name" value="P-loop_NTPase"/>
</dbReference>
<keyword evidence="3" id="KW-0238">DNA-binding</keyword>
<proteinExistence type="predicted"/>
<dbReference type="OrthoDB" id="9802448at2"/>
<keyword evidence="7" id="KW-1185">Reference proteome</keyword>
<keyword evidence="2" id="KW-0067">ATP-binding</keyword>
<dbReference type="Pfam" id="PF00488">
    <property type="entry name" value="MutS_V"/>
    <property type="match status" value="1"/>
</dbReference>
<sequence length="438" mass="48713">MEATIAAFSQNPSLKKAVSGELTKLHEPGAYHISALFQGEHIAAPKWLWLIQLLSVSALASLVLSVFIPKMLIALLLLFPINMGVHYWNKNNIYQYSASLPQLVIMYQIARLMMARDGLSAGSDVRDSVHSIAGVIPQMSVFRIEARLQSEIGQLVEYLVELIKALLLLEPVVLFATLRKLETRKRDIYTIFRFVGETDAALSVLELRESLPHYSQMSGVSDGNGLRTKALYHPLLFNGVSNDLVLNGRSALLTGSNMSGKTTFIRTVGISAILGQTLNTCFASEFAMPRMRVSSSIRISDDLLDQKSYYMEEVLALKQLVEESGGGKPTLFLLDEVLKGTNSIERIAISTAVLTYLAGNDNLVFVSTHDRELADLLSENYEQYHFTEVIEDEEIVFDYKIKPGVLNTTNAIRILTINQFPAHITEEATRLSSKLALR</sequence>
<evidence type="ECO:0000256" key="3">
    <source>
        <dbReference type="ARBA" id="ARBA00023125"/>
    </source>
</evidence>
<keyword evidence="1" id="KW-0547">Nucleotide-binding</keyword>
<evidence type="ECO:0000256" key="4">
    <source>
        <dbReference type="SAM" id="Phobius"/>
    </source>
</evidence>
<dbReference type="EMBL" id="CP001619">
    <property type="protein sequence ID" value="ACT91968.1"/>
    <property type="molecule type" value="Genomic_DNA"/>
</dbReference>
<dbReference type="PANTHER" id="PTHR11361">
    <property type="entry name" value="DNA MISMATCH REPAIR PROTEIN MUTS FAMILY MEMBER"/>
    <property type="match status" value="1"/>
</dbReference>
<evidence type="ECO:0000313" key="7">
    <source>
        <dbReference type="Proteomes" id="UP000002011"/>
    </source>
</evidence>
<dbReference type="InterPro" id="IPR000432">
    <property type="entry name" value="DNA_mismatch_repair_MutS_C"/>
</dbReference>
<dbReference type="Gene3D" id="3.40.50.300">
    <property type="entry name" value="P-loop containing nucleotide triphosphate hydrolases"/>
    <property type="match status" value="1"/>
</dbReference>
<dbReference type="Proteomes" id="UP000002011">
    <property type="component" value="Chromosome"/>
</dbReference>
<dbReference type="SUPFAM" id="SSF52540">
    <property type="entry name" value="P-loop containing nucleoside triphosphate hydrolases"/>
    <property type="match status" value="1"/>
</dbReference>